<gene>
    <name evidence="2" type="ORF">AQZ52_00975</name>
</gene>
<protein>
    <submittedName>
        <fullName evidence="2">ATPase</fullName>
    </submittedName>
</protein>
<sequence>MIDLFDVSDAPRVFGETVHLLEDEDFHLPPGRYALMSQTPEWHRPLLDILGGVRIPARGRVVHGGRVSWPLGRQGFVRGKATGIDIINLVSAVHDVDPEETADLVTMLVSRPDLIERGIEHWPQFARIEFTYALGLVPDFDIYVIDGSMPSEPSRFTRLWQALFEERLVGKTLILSSYRQKQLLDYCAKALVYEGRRFSVNDDLEACIERYPLRPSREDATGGGAQFAEDGGDLGF</sequence>
<comment type="caution">
    <text evidence="2">The sequence shown here is derived from an EMBL/GenBank/DDBJ whole genome shotgun (WGS) entry which is preliminary data.</text>
</comment>
<reference evidence="2 3" key="1">
    <citation type="submission" date="2015-10" db="EMBL/GenBank/DDBJ databases">
        <title>Draft genome sequence of Novosphingobium fuchskuhlense DSM 25065 isolated from a surface water sample of the southwest basin of Lake Grosse Fuchskuhle.</title>
        <authorList>
            <person name="Ruckert C."/>
            <person name="Winkler A."/>
            <person name="Glaeser J."/>
            <person name="Grossart H.-P."/>
            <person name="Kalinowski J."/>
            <person name="Glaeser S."/>
        </authorList>
    </citation>
    <scope>NUCLEOTIDE SEQUENCE [LARGE SCALE GENOMIC DNA]</scope>
    <source>
        <strain evidence="2 3">FNE08-7</strain>
    </source>
</reference>
<accession>A0A124JWQ6</accession>
<dbReference type="AlphaFoldDB" id="A0A124JWQ6"/>
<dbReference type="EMBL" id="LLZS01000001">
    <property type="protein sequence ID" value="KUR73577.1"/>
    <property type="molecule type" value="Genomic_DNA"/>
</dbReference>
<name>A0A124JWQ6_9SPHN</name>
<dbReference type="RefSeq" id="WP_067906094.1">
    <property type="nucleotide sequence ID" value="NZ_KQ954244.1"/>
</dbReference>
<evidence type="ECO:0000256" key="1">
    <source>
        <dbReference type="SAM" id="MobiDB-lite"/>
    </source>
</evidence>
<dbReference type="OrthoDB" id="9778870at2"/>
<keyword evidence="3" id="KW-1185">Reference proteome</keyword>
<dbReference type="Proteomes" id="UP000058012">
    <property type="component" value="Unassembled WGS sequence"/>
</dbReference>
<proteinExistence type="predicted"/>
<evidence type="ECO:0000313" key="2">
    <source>
        <dbReference type="EMBL" id="KUR73577.1"/>
    </source>
</evidence>
<evidence type="ECO:0000313" key="3">
    <source>
        <dbReference type="Proteomes" id="UP000058012"/>
    </source>
</evidence>
<dbReference type="STRING" id="1117702.AQZ52_00975"/>
<organism evidence="2 3">
    <name type="scientific">Novosphingobium fuchskuhlense</name>
    <dbReference type="NCBI Taxonomy" id="1117702"/>
    <lineage>
        <taxon>Bacteria</taxon>
        <taxon>Pseudomonadati</taxon>
        <taxon>Pseudomonadota</taxon>
        <taxon>Alphaproteobacteria</taxon>
        <taxon>Sphingomonadales</taxon>
        <taxon>Sphingomonadaceae</taxon>
        <taxon>Novosphingobium</taxon>
    </lineage>
</organism>
<feature type="region of interest" description="Disordered" evidence="1">
    <location>
        <begin position="217"/>
        <end position="236"/>
    </location>
</feature>